<accession>G3PXT1</accession>
<feature type="compositionally biased region" description="Basic and acidic residues" evidence="1">
    <location>
        <begin position="42"/>
        <end position="62"/>
    </location>
</feature>
<evidence type="ECO:0000259" key="2">
    <source>
        <dbReference type="Pfam" id="PF10490"/>
    </source>
</evidence>
<dbReference type="Pfam" id="PF10490">
    <property type="entry name" value="CENP-F_C_Rb_bdg"/>
    <property type="match status" value="1"/>
</dbReference>
<dbReference type="Ensembl" id="ENSGACT00000022462.1">
    <property type="protein sequence ID" value="ENSGACP00000022420.1"/>
    <property type="gene ID" value="ENSGACG00000016977.1"/>
</dbReference>
<dbReference type="GO" id="GO:0000922">
    <property type="term" value="C:spindle pole"/>
    <property type="evidence" value="ECO:0007669"/>
    <property type="project" value="TreeGrafter"/>
</dbReference>
<dbReference type="eggNOG" id="ENOG502QVMD">
    <property type="taxonomic scope" value="Eukaryota"/>
</dbReference>
<feature type="domain" description="Kinetochore protein Cenp-F/LEK1 Rb protein-binding" evidence="2">
    <location>
        <begin position="149"/>
        <end position="182"/>
    </location>
</feature>
<reference evidence="3" key="2">
    <citation type="submission" date="2024-04" db="UniProtKB">
        <authorList>
            <consortium name="Ensembl"/>
        </authorList>
    </citation>
    <scope>IDENTIFICATION</scope>
</reference>
<dbReference type="GO" id="GO:0000775">
    <property type="term" value="C:chromosome, centromeric region"/>
    <property type="evidence" value="ECO:0007669"/>
    <property type="project" value="InterPro"/>
</dbReference>
<dbReference type="GO" id="GO:0010389">
    <property type="term" value="P:regulation of G2/M transition of mitotic cell cycle"/>
    <property type="evidence" value="ECO:0007669"/>
    <property type="project" value="TreeGrafter"/>
</dbReference>
<reference evidence="3" key="1">
    <citation type="submission" date="2006-01" db="EMBL/GenBank/DDBJ databases">
        <authorList>
            <person name="Lindblad-Toh K."/>
            <person name="Mauceli E."/>
            <person name="Grabherr M."/>
            <person name="Chang J.L."/>
            <person name="Lander E.S."/>
        </authorList>
    </citation>
    <scope>NUCLEOTIDE SEQUENCE [LARGE SCALE GENOMIC DNA]</scope>
</reference>
<sequence length="203" mass="22136">MLSEKAGQPHATKDSIKVSRPKQSKLAECSTGSPESVSDAPRAPDDHKPTRDSSDKDVRTEMRSVGSQTEESLSPRRAPTTSDLRCAYTQTEENEQEDLVDPPPVSAAASSEGAELRDVFLGSFPIPADPARLAERIRRNRTQLSAAFDDTEYEPYGLPDVVMKGFADIPSGPSCPYIVRRGLLGTTVVPVAPKDQRHEEETD</sequence>
<proteinExistence type="predicted"/>
<dbReference type="InParanoid" id="G3PXT1"/>
<dbReference type="GO" id="GO:0051310">
    <property type="term" value="P:metaphase chromosome alignment"/>
    <property type="evidence" value="ECO:0007669"/>
    <property type="project" value="TreeGrafter"/>
</dbReference>
<dbReference type="GO" id="GO:0000278">
    <property type="term" value="P:mitotic cell cycle"/>
    <property type="evidence" value="ECO:0007669"/>
    <property type="project" value="TreeGrafter"/>
</dbReference>
<dbReference type="GO" id="GO:0008017">
    <property type="term" value="F:microtubule binding"/>
    <property type="evidence" value="ECO:0007669"/>
    <property type="project" value="InterPro"/>
</dbReference>
<evidence type="ECO:0000256" key="1">
    <source>
        <dbReference type="SAM" id="MobiDB-lite"/>
    </source>
</evidence>
<dbReference type="InterPro" id="IPR043513">
    <property type="entry name" value="Cenp-F"/>
</dbReference>
<name>G3PXT1_GASAC</name>
<feature type="region of interest" description="Disordered" evidence="1">
    <location>
        <begin position="1"/>
        <end position="111"/>
    </location>
</feature>
<dbReference type="STRING" id="69293.ENSGACP00000022420"/>
<dbReference type="PANTHER" id="PTHR18874">
    <property type="entry name" value="CMF/LEK/CENP CELL DIVISION-RELATED"/>
    <property type="match status" value="1"/>
</dbReference>
<dbReference type="AlphaFoldDB" id="G3PXT1"/>
<dbReference type="InterPro" id="IPR018302">
    <property type="entry name" value="CenpF/LEK1_Rb-prot-bd"/>
</dbReference>
<evidence type="ECO:0000313" key="3">
    <source>
        <dbReference type="Ensembl" id="ENSGACP00000022420.1"/>
    </source>
</evidence>
<dbReference type="Bgee" id="ENSGACG00000016977">
    <property type="expression patterns" value="Expressed in testis and 13 other cell types or tissues"/>
</dbReference>
<dbReference type="PANTHER" id="PTHR18874:SF10">
    <property type="entry name" value="CENTROMERE PROTEIN F"/>
    <property type="match status" value="1"/>
</dbReference>
<organism evidence="3">
    <name type="scientific">Gasterosteus aculeatus</name>
    <name type="common">Three-spined stickleback</name>
    <dbReference type="NCBI Taxonomy" id="69293"/>
    <lineage>
        <taxon>Eukaryota</taxon>
        <taxon>Metazoa</taxon>
        <taxon>Chordata</taxon>
        <taxon>Craniata</taxon>
        <taxon>Vertebrata</taxon>
        <taxon>Euteleostomi</taxon>
        <taxon>Actinopterygii</taxon>
        <taxon>Neopterygii</taxon>
        <taxon>Teleostei</taxon>
        <taxon>Neoteleostei</taxon>
        <taxon>Acanthomorphata</taxon>
        <taxon>Eupercaria</taxon>
        <taxon>Perciformes</taxon>
        <taxon>Cottioidei</taxon>
        <taxon>Gasterosteales</taxon>
        <taxon>Gasterosteidae</taxon>
        <taxon>Gasterosteus</taxon>
    </lineage>
</organism>
<dbReference type="GO" id="GO:0005634">
    <property type="term" value="C:nucleus"/>
    <property type="evidence" value="ECO:0007669"/>
    <property type="project" value="TreeGrafter"/>
</dbReference>
<feature type="compositionally biased region" description="Polar residues" evidence="1">
    <location>
        <begin position="79"/>
        <end position="91"/>
    </location>
</feature>
<protein>
    <recommendedName>
        <fullName evidence="2">Kinetochore protein Cenp-F/LEK1 Rb protein-binding domain-containing protein</fullName>
    </recommendedName>
</protein>
<dbReference type="GO" id="GO:0070840">
    <property type="term" value="F:dynein complex binding"/>
    <property type="evidence" value="ECO:0007669"/>
    <property type="project" value="TreeGrafter"/>
</dbReference>